<feature type="transmembrane region" description="Helical" evidence="5">
    <location>
        <begin position="129"/>
        <end position="152"/>
    </location>
</feature>
<dbReference type="Gene3D" id="1.20.1250.20">
    <property type="entry name" value="MFS general substrate transporter like domains"/>
    <property type="match status" value="2"/>
</dbReference>
<name>A0A0B7FFX6_THACB</name>
<dbReference type="SUPFAM" id="SSF103473">
    <property type="entry name" value="MFS general substrate transporter"/>
    <property type="match status" value="1"/>
</dbReference>
<organism evidence="6 7">
    <name type="scientific">Thanatephorus cucumeris (strain AG1-IB / isolate 7/3/14)</name>
    <name type="common">Lettuce bottom rot fungus</name>
    <name type="synonym">Rhizoctonia solani</name>
    <dbReference type="NCBI Taxonomy" id="1108050"/>
    <lineage>
        <taxon>Eukaryota</taxon>
        <taxon>Fungi</taxon>
        <taxon>Dikarya</taxon>
        <taxon>Basidiomycota</taxon>
        <taxon>Agaricomycotina</taxon>
        <taxon>Agaricomycetes</taxon>
        <taxon>Cantharellales</taxon>
        <taxon>Ceratobasidiaceae</taxon>
        <taxon>Rhizoctonia</taxon>
        <taxon>Rhizoctonia solani AG-1</taxon>
    </lineage>
</organism>
<dbReference type="GO" id="GO:0005886">
    <property type="term" value="C:plasma membrane"/>
    <property type="evidence" value="ECO:0007669"/>
    <property type="project" value="TreeGrafter"/>
</dbReference>
<comment type="subcellular location">
    <subcellularLocation>
        <location evidence="1">Membrane</location>
        <topology evidence="1">Multi-pass membrane protein</topology>
    </subcellularLocation>
</comment>
<proteinExistence type="predicted"/>
<evidence type="ECO:0000256" key="2">
    <source>
        <dbReference type="ARBA" id="ARBA00022692"/>
    </source>
</evidence>
<dbReference type="PANTHER" id="PTHR23501">
    <property type="entry name" value="MAJOR FACILITATOR SUPERFAMILY"/>
    <property type="match status" value="1"/>
</dbReference>
<feature type="transmembrane region" description="Helical" evidence="5">
    <location>
        <begin position="231"/>
        <end position="250"/>
    </location>
</feature>
<feature type="transmembrane region" description="Helical" evidence="5">
    <location>
        <begin position="478"/>
        <end position="497"/>
    </location>
</feature>
<feature type="transmembrane region" description="Helical" evidence="5">
    <location>
        <begin position="105"/>
        <end position="123"/>
    </location>
</feature>
<feature type="transmembrane region" description="Helical" evidence="5">
    <location>
        <begin position="312"/>
        <end position="337"/>
    </location>
</feature>
<dbReference type="Proteomes" id="UP000059188">
    <property type="component" value="Unassembled WGS sequence"/>
</dbReference>
<dbReference type="EMBL" id="LN679101">
    <property type="protein sequence ID" value="CEL55824.1"/>
    <property type="molecule type" value="Genomic_DNA"/>
</dbReference>
<accession>A0A0B7FFX6</accession>
<feature type="transmembrane region" description="Helical" evidence="5">
    <location>
        <begin position="190"/>
        <end position="211"/>
    </location>
</feature>
<evidence type="ECO:0000256" key="4">
    <source>
        <dbReference type="ARBA" id="ARBA00023136"/>
    </source>
</evidence>
<feature type="transmembrane region" description="Helical" evidence="5">
    <location>
        <begin position="270"/>
        <end position="291"/>
    </location>
</feature>
<feature type="transmembrane region" description="Helical" evidence="5">
    <location>
        <begin position="403"/>
        <end position="429"/>
    </location>
</feature>
<keyword evidence="7" id="KW-1185">Reference proteome</keyword>
<evidence type="ECO:0000256" key="3">
    <source>
        <dbReference type="ARBA" id="ARBA00022989"/>
    </source>
</evidence>
<feature type="transmembrane region" description="Helical" evidence="5">
    <location>
        <begin position="38"/>
        <end position="56"/>
    </location>
</feature>
<evidence type="ECO:0000313" key="7">
    <source>
        <dbReference type="Proteomes" id="UP000059188"/>
    </source>
</evidence>
<gene>
    <name evidence="6" type="ORF">RSOLAG1IB_01836</name>
</gene>
<evidence type="ECO:0000256" key="1">
    <source>
        <dbReference type="ARBA" id="ARBA00004141"/>
    </source>
</evidence>
<dbReference type="GO" id="GO:0022857">
    <property type="term" value="F:transmembrane transporter activity"/>
    <property type="evidence" value="ECO:0007669"/>
    <property type="project" value="TreeGrafter"/>
</dbReference>
<evidence type="ECO:0000313" key="6">
    <source>
        <dbReference type="EMBL" id="CEL55824.1"/>
    </source>
</evidence>
<dbReference type="InterPro" id="IPR036259">
    <property type="entry name" value="MFS_trans_sf"/>
</dbReference>
<dbReference type="OrthoDB" id="2241241at2759"/>
<evidence type="ECO:0000256" key="5">
    <source>
        <dbReference type="SAM" id="Phobius"/>
    </source>
</evidence>
<dbReference type="STRING" id="1108050.A0A0B7FFX6"/>
<dbReference type="AlphaFoldDB" id="A0A0B7FFX6"/>
<feature type="transmembrane region" description="Helical" evidence="5">
    <location>
        <begin position="343"/>
        <end position="366"/>
    </location>
</feature>
<keyword evidence="2 5" id="KW-0812">Transmembrane</keyword>
<reference evidence="6 7" key="1">
    <citation type="submission" date="2014-11" db="EMBL/GenBank/DDBJ databases">
        <authorList>
            <person name="Wibberg Daniel"/>
        </authorList>
    </citation>
    <scope>NUCLEOTIDE SEQUENCE [LARGE SCALE GENOMIC DNA]</scope>
    <source>
        <strain evidence="6">Rhizoctonia solani AG1-IB 7/3/14</strain>
    </source>
</reference>
<feature type="transmembrane region" description="Helical" evidence="5">
    <location>
        <begin position="441"/>
        <end position="466"/>
    </location>
</feature>
<keyword evidence="4 5" id="KW-0472">Membrane</keyword>
<dbReference type="PANTHER" id="PTHR23501:SF58">
    <property type="entry name" value="LOW AFFINITY HEME TRANSPORTER STR3"/>
    <property type="match status" value="1"/>
</dbReference>
<protein>
    <submittedName>
        <fullName evidence="6">Siderophore iron transporter 3</fullName>
    </submittedName>
</protein>
<sequence>MSSVHSLIQASRQELVDGPHKVHGVILTYKLPGGLRRGSIWALWTILGAVVFLNVLSQWTAGHTLLLSLEYIHIHVEQLSRGKRLTHVFATLVFGRLADIYSRPVASALAVIFFVLGSVISAASPGVAAVIAGTIFHTMGIAGLGLLATLFIADYTSLRWRGAALSWTYIPNLVMTWVAPRFSVDIPWRWTYGIAAILMFVLCAPAGYLLFSAARKTSATPNSLNSQPRRLASHMDLIGLSLFTLGFGLIEYNSAVASTDRAMDKYPPERIAKLTIGLLLTFPVFILWELFGASFPLMPGRILRQRGVLLPVMINFLFWFASVFPTGSLMDFVYFAWTANTVGYLLSTSGIAYAASAPLLGLAYFAIRRHKPFLFLGNVLFALGCGLSLYVTRHWNFTATDEVFPFMTYLFATQVLIGIGSAAVQMSALIGAQASVRHDDLAITTTLFFAWSQLATSVCLPIATSISVRLNNPARSTVSFSLALGLSVLCIILSLFIPNHALSNEHNAVEVDRQVEKDSLESQYK</sequence>
<feature type="transmembrane region" description="Helical" evidence="5">
    <location>
        <begin position="373"/>
        <end position="391"/>
    </location>
</feature>
<keyword evidence="3 5" id="KW-1133">Transmembrane helix</keyword>